<protein>
    <submittedName>
        <fullName evidence="1">Uncharacterized protein</fullName>
    </submittedName>
</protein>
<sequence length="101" mass="11923">MKKRDVLEVFGLFIMFHDVAPLTSFRPRWSSCACEQKSDVVEKQWRSNCCTKHTFDWTERRKRIIKKKKELFGLCRVSWRLSGLIFNGGLSEVLKASVLKR</sequence>
<evidence type="ECO:0000313" key="1">
    <source>
        <dbReference type="EMBL" id="KAL1265085.1"/>
    </source>
</evidence>
<comment type="caution">
    <text evidence="1">The sequence shown here is derived from an EMBL/GenBank/DDBJ whole genome shotgun (WGS) entry which is preliminary data.</text>
</comment>
<proteinExistence type="predicted"/>
<keyword evidence="2" id="KW-1185">Reference proteome</keyword>
<accession>A0ABR3MJ27</accession>
<organism evidence="1 2">
    <name type="scientific">Cirrhinus molitorella</name>
    <name type="common">mud carp</name>
    <dbReference type="NCBI Taxonomy" id="172907"/>
    <lineage>
        <taxon>Eukaryota</taxon>
        <taxon>Metazoa</taxon>
        <taxon>Chordata</taxon>
        <taxon>Craniata</taxon>
        <taxon>Vertebrata</taxon>
        <taxon>Euteleostomi</taxon>
        <taxon>Actinopterygii</taxon>
        <taxon>Neopterygii</taxon>
        <taxon>Teleostei</taxon>
        <taxon>Ostariophysi</taxon>
        <taxon>Cypriniformes</taxon>
        <taxon>Cyprinidae</taxon>
        <taxon>Labeoninae</taxon>
        <taxon>Labeonini</taxon>
        <taxon>Cirrhinus</taxon>
    </lineage>
</organism>
<dbReference type="Proteomes" id="UP001558613">
    <property type="component" value="Unassembled WGS sequence"/>
</dbReference>
<name>A0ABR3MJ27_9TELE</name>
<gene>
    <name evidence="1" type="ORF">QQF64_003112</name>
</gene>
<reference evidence="1 2" key="1">
    <citation type="submission" date="2023-09" db="EMBL/GenBank/DDBJ databases">
        <authorList>
            <person name="Wang M."/>
        </authorList>
    </citation>
    <scope>NUCLEOTIDE SEQUENCE [LARGE SCALE GENOMIC DNA]</scope>
    <source>
        <strain evidence="1">GT-2023</strain>
        <tissue evidence="1">Liver</tissue>
    </source>
</reference>
<dbReference type="EMBL" id="JAYMGO010000011">
    <property type="protein sequence ID" value="KAL1265085.1"/>
    <property type="molecule type" value="Genomic_DNA"/>
</dbReference>
<evidence type="ECO:0000313" key="2">
    <source>
        <dbReference type="Proteomes" id="UP001558613"/>
    </source>
</evidence>